<dbReference type="InterPro" id="IPR036291">
    <property type="entry name" value="NAD(P)-bd_dom_sf"/>
</dbReference>
<evidence type="ECO:0000313" key="3">
    <source>
        <dbReference type="EMBL" id="GLJ70725.1"/>
    </source>
</evidence>
<sequence length="262" mass="27278">MNVLAPGSGVVVTGAARGIGKAMATRFAEEGCRVVVADIDAAELGAVADSIGALAVPGDAASAAGTTALVDAAREELGKIDAWYGNAGVERGRGLEASDHAWMTSYEVNVLAHVRAARLLLPEWVARGAGRFVVTSSSAGLLTLLGSPSYAATEHAEIAFAEWLAATYRHQGVVAQAIVARSVKTAMLERSSGLPGFRSAEGALTAEEVADAVWEAGQSSKFWISLEPDVAEEYATRASDVDAWIDDVNRVRQELDAPPDAD</sequence>
<protein>
    <submittedName>
        <fullName evidence="3">Dehydrogenase</fullName>
    </submittedName>
</protein>
<name>A0ABQ5T4C1_9ACTN</name>
<keyword evidence="4" id="KW-1185">Reference proteome</keyword>
<dbReference type="CDD" id="cd05233">
    <property type="entry name" value="SDR_c"/>
    <property type="match status" value="1"/>
</dbReference>
<dbReference type="EMBL" id="BSEL01000014">
    <property type="protein sequence ID" value="GLJ70725.1"/>
    <property type="molecule type" value="Genomic_DNA"/>
</dbReference>
<proteinExistence type="inferred from homology"/>
<dbReference type="Gene3D" id="3.40.50.720">
    <property type="entry name" value="NAD(P)-binding Rossmann-like Domain"/>
    <property type="match status" value="1"/>
</dbReference>
<gene>
    <name evidence="3" type="ORF">GCM10017579_47610</name>
</gene>
<comment type="caution">
    <text evidence="3">The sequence shown here is derived from an EMBL/GenBank/DDBJ whole genome shotgun (WGS) entry which is preliminary data.</text>
</comment>
<accession>A0ABQ5T4C1</accession>
<comment type="similarity">
    <text evidence="1">Belongs to the short-chain dehydrogenases/reductases (SDR) family.</text>
</comment>
<evidence type="ECO:0000256" key="1">
    <source>
        <dbReference type="ARBA" id="ARBA00006484"/>
    </source>
</evidence>
<dbReference type="Pfam" id="PF00106">
    <property type="entry name" value="adh_short"/>
    <property type="match status" value="1"/>
</dbReference>
<dbReference type="PANTHER" id="PTHR43669:SF3">
    <property type="entry name" value="ALCOHOL DEHYDROGENASE, PUTATIVE (AFU_ORTHOLOGUE AFUA_3G03445)-RELATED"/>
    <property type="match status" value="1"/>
</dbReference>
<reference evidence="3" key="2">
    <citation type="submission" date="2023-01" db="EMBL/GenBank/DDBJ databases">
        <authorList>
            <person name="Sun Q."/>
            <person name="Evtushenko L."/>
        </authorList>
    </citation>
    <scope>NUCLEOTIDE SEQUENCE</scope>
    <source>
        <strain evidence="3">VKM Ac-1246</strain>
    </source>
</reference>
<dbReference type="PRINTS" id="PR00081">
    <property type="entry name" value="GDHRDH"/>
</dbReference>
<reference evidence="3" key="1">
    <citation type="journal article" date="2014" name="Int. J. Syst. Evol. Microbiol.">
        <title>Complete genome of a new Firmicutes species belonging to the dominant human colonic microbiota ('Ruminococcus bicirculans') reveals two chromosomes and a selective capacity to utilize plant glucans.</title>
        <authorList>
            <consortium name="NISC Comparative Sequencing Program"/>
            <person name="Wegmann U."/>
            <person name="Louis P."/>
            <person name="Goesmann A."/>
            <person name="Henrissat B."/>
            <person name="Duncan S.H."/>
            <person name="Flint H.J."/>
        </authorList>
    </citation>
    <scope>NUCLEOTIDE SEQUENCE</scope>
    <source>
        <strain evidence="3">VKM Ac-1246</strain>
    </source>
</reference>
<dbReference type="PANTHER" id="PTHR43669">
    <property type="entry name" value="5-KETO-D-GLUCONATE 5-REDUCTASE"/>
    <property type="match status" value="1"/>
</dbReference>
<dbReference type="RefSeq" id="WP_189120621.1">
    <property type="nucleotide sequence ID" value="NZ_BMRK01000026.1"/>
</dbReference>
<dbReference type="Proteomes" id="UP001142292">
    <property type="component" value="Unassembled WGS sequence"/>
</dbReference>
<evidence type="ECO:0000256" key="2">
    <source>
        <dbReference type="ARBA" id="ARBA00023002"/>
    </source>
</evidence>
<dbReference type="SUPFAM" id="SSF51735">
    <property type="entry name" value="NAD(P)-binding Rossmann-fold domains"/>
    <property type="match status" value="1"/>
</dbReference>
<evidence type="ECO:0000313" key="4">
    <source>
        <dbReference type="Proteomes" id="UP001142292"/>
    </source>
</evidence>
<dbReference type="InterPro" id="IPR002347">
    <property type="entry name" value="SDR_fam"/>
</dbReference>
<organism evidence="3 4">
    <name type="scientific">Nocardioides luteus</name>
    <dbReference type="NCBI Taxonomy" id="1844"/>
    <lineage>
        <taxon>Bacteria</taxon>
        <taxon>Bacillati</taxon>
        <taxon>Actinomycetota</taxon>
        <taxon>Actinomycetes</taxon>
        <taxon>Propionibacteriales</taxon>
        <taxon>Nocardioidaceae</taxon>
        <taxon>Nocardioides</taxon>
    </lineage>
</organism>
<keyword evidence="2" id="KW-0560">Oxidoreductase</keyword>